<dbReference type="InterPro" id="IPR029063">
    <property type="entry name" value="SAM-dependent_MTases_sf"/>
</dbReference>
<dbReference type="RefSeq" id="WP_069973681.1">
    <property type="nucleotide sequence ID" value="NZ_CP017269.1"/>
</dbReference>
<dbReference type="KEGG" id="gfe:Gferi_00145"/>
<dbReference type="GO" id="GO:0004766">
    <property type="term" value="F:spermidine synthase activity"/>
    <property type="evidence" value="ECO:0007669"/>
    <property type="project" value="UniProtKB-UniRule"/>
</dbReference>
<feature type="binding site" evidence="4">
    <location>
        <position position="162"/>
    </location>
    <ligand>
        <name>S-methyl-5'-thioadenosine</name>
        <dbReference type="ChEBI" id="CHEBI:17509"/>
    </ligand>
</feature>
<dbReference type="InterPro" id="IPR030373">
    <property type="entry name" value="PABS_CS"/>
</dbReference>
<dbReference type="Gene3D" id="3.40.50.150">
    <property type="entry name" value="Vaccinia Virus protein VP39"/>
    <property type="match status" value="1"/>
</dbReference>
<dbReference type="InterPro" id="IPR037163">
    <property type="entry name" value="Spermidine_synt_N_sf"/>
</dbReference>
<evidence type="ECO:0000256" key="2">
    <source>
        <dbReference type="ARBA" id="ARBA00022679"/>
    </source>
</evidence>
<dbReference type="GO" id="GO:0005829">
    <property type="term" value="C:cytosol"/>
    <property type="evidence" value="ECO:0007669"/>
    <property type="project" value="TreeGrafter"/>
</dbReference>
<dbReference type="Pfam" id="PF01564">
    <property type="entry name" value="Spermine_synth"/>
    <property type="match status" value="1"/>
</dbReference>
<comment type="function">
    <text evidence="4">Catalyzes the irreversible transfer of a propylamine group from the amino donor S-adenosylmethioninamine (decarboxy-AdoMet) to putrescine (1,4-diaminobutane) to yield spermidine.</text>
</comment>
<evidence type="ECO:0000256" key="5">
    <source>
        <dbReference type="PROSITE-ProRule" id="PRU00354"/>
    </source>
</evidence>
<feature type="active site" description="Proton acceptor" evidence="4 5">
    <location>
        <position position="155"/>
    </location>
</feature>
<dbReference type="PROSITE" id="PS51006">
    <property type="entry name" value="PABS_2"/>
    <property type="match status" value="1"/>
</dbReference>
<dbReference type="InterPro" id="IPR001045">
    <property type="entry name" value="Spermi_synthase"/>
</dbReference>
<reference evidence="9 10" key="1">
    <citation type="submission" date="2016-09" db="EMBL/GenBank/DDBJ databases">
        <title>Genomic analysis reveals versatility of anaerobic energy metabolism of Geosporobacter ferrireducens IRF9 of phylum Firmicutes.</title>
        <authorList>
            <person name="Kim S.-J."/>
        </authorList>
    </citation>
    <scope>NUCLEOTIDE SEQUENCE [LARGE SCALE GENOMIC DNA]</scope>
    <source>
        <strain evidence="9 10">IRF9</strain>
    </source>
</reference>
<feature type="binding site" evidence="4">
    <location>
        <position position="106"/>
    </location>
    <ligand>
        <name>S-methyl-5'-thioadenosine</name>
        <dbReference type="ChEBI" id="CHEBI:17509"/>
    </ligand>
</feature>
<dbReference type="AlphaFoldDB" id="A0A1D8GB33"/>
<dbReference type="UniPathway" id="UPA00248">
    <property type="reaction ID" value="UER00314"/>
</dbReference>
<feature type="binding site" evidence="4">
    <location>
        <position position="31"/>
    </location>
    <ligand>
        <name>S-methyl-5'-thioadenosine</name>
        <dbReference type="ChEBI" id="CHEBI:17509"/>
    </ligand>
</feature>
<dbReference type="STRING" id="1424294.Gferi_00145"/>
<sequence length="284" mass="32467">MDLWYTESHTDHVRFSLQVKEHLFTGESVFQKLDILDTYEYGKLMTLDGLVMVTEKDEFVYHDMIVHVSMAVNPDIKNVLVIGGGDGGTVRELMKYPGIVHVDMVEIDKLVVDAAREYFPAVSCEVDNPRVTVLYEDGIKFIKGKEAVYDLILIDSTDPIGPGEGLFTTEFYSDCYTALTENGILINQNETPVYEKFFEVGISSNKKLKKMFPSVHVYQANIPTYPGGYWLFNFASKKYHPIEDIKEDVWNGLNIHTKYYNTALHRGCFALPNYVKEKIEHGTF</sequence>
<dbReference type="Gene3D" id="2.30.140.10">
    <property type="entry name" value="Spermidine synthase, tetramerisation domain"/>
    <property type="match status" value="1"/>
</dbReference>
<evidence type="ECO:0000256" key="6">
    <source>
        <dbReference type="RuleBase" id="RU003836"/>
    </source>
</evidence>
<name>A0A1D8GB33_9FIRM</name>
<dbReference type="CDD" id="cd02440">
    <property type="entry name" value="AdoMet_MTases"/>
    <property type="match status" value="1"/>
</dbReference>
<evidence type="ECO:0000313" key="10">
    <source>
        <dbReference type="Proteomes" id="UP000095743"/>
    </source>
</evidence>
<keyword evidence="2 4" id="KW-0808">Transferase</keyword>
<evidence type="ECO:0000313" key="9">
    <source>
        <dbReference type="EMBL" id="AOT68127.1"/>
    </source>
</evidence>
<keyword evidence="4 7" id="KW-0745">Spermidine biosynthesis</keyword>
<dbReference type="HAMAP" id="MF_00198">
    <property type="entry name" value="Spermidine_synth"/>
    <property type="match status" value="1"/>
</dbReference>
<proteinExistence type="inferred from homology"/>
<dbReference type="NCBIfam" id="TIGR00417">
    <property type="entry name" value="speE"/>
    <property type="match status" value="1"/>
</dbReference>
<feature type="binding site" evidence="4">
    <location>
        <begin position="137"/>
        <end position="138"/>
    </location>
    <ligand>
        <name>S-methyl-5'-thioadenosine</name>
        <dbReference type="ChEBI" id="CHEBI:17509"/>
    </ligand>
</feature>
<accession>A0A1D8GB33</accession>
<feature type="binding site" evidence="4">
    <location>
        <begin position="155"/>
        <end position="158"/>
    </location>
    <ligand>
        <name>spermidine</name>
        <dbReference type="ChEBI" id="CHEBI:57834"/>
    </ligand>
</feature>
<organism evidence="9 10">
    <name type="scientific">Geosporobacter ferrireducens</name>
    <dbReference type="NCBI Taxonomy" id="1424294"/>
    <lineage>
        <taxon>Bacteria</taxon>
        <taxon>Bacillati</taxon>
        <taxon>Bacillota</taxon>
        <taxon>Clostridia</taxon>
        <taxon>Peptostreptococcales</taxon>
        <taxon>Thermotaleaceae</taxon>
        <taxon>Geosporobacter</taxon>
    </lineage>
</organism>
<dbReference type="EC" id="2.5.1.16" evidence="4"/>
<dbReference type="OrthoDB" id="9793120at2"/>
<gene>
    <name evidence="4" type="primary">speE</name>
    <name evidence="9" type="ORF">Gferi_00145</name>
</gene>
<dbReference type="GO" id="GO:0008295">
    <property type="term" value="P:spermidine biosynthetic process"/>
    <property type="evidence" value="ECO:0007669"/>
    <property type="project" value="UniProtKB-UniRule"/>
</dbReference>
<feature type="binding site" evidence="4">
    <location>
        <position position="62"/>
    </location>
    <ligand>
        <name>spermidine</name>
        <dbReference type="ChEBI" id="CHEBI:57834"/>
    </ligand>
</feature>
<dbReference type="Proteomes" id="UP000095743">
    <property type="component" value="Chromosome"/>
</dbReference>
<dbReference type="PANTHER" id="PTHR11558:SF11">
    <property type="entry name" value="SPERMIDINE SYNTHASE"/>
    <property type="match status" value="1"/>
</dbReference>
<dbReference type="EMBL" id="CP017269">
    <property type="protein sequence ID" value="AOT68127.1"/>
    <property type="molecule type" value="Genomic_DNA"/>
</dbReference>
<keyword evidence="10" id="KW-1185">Reference proteome</keyword>
<keyword evidence="3 4" id="KW-0620">Polyamine biosynthesis</keyword>
<comment type="similarity">
    <text evidence="1 4 6">Belongs to the spermidine/spermine synthase family.</text>
</comment>
<dbReference type="InterPro" id="IPR035246">
    <property type="entry name" value="Spermidine_synt_N"/>
</dbReference>
<feature type="domain" description="PABS" evidence="8">
    <location>
        <begin position="2"/>
        <end position="237"/>
    </location>
</feature>
<dbReference type="NCBIfam" id="NF002010">
    <property type="entry name" value="PRK00811.1"/>
    <property type="match status" value="1"/>
</dbReference>
<evidence type="ECO:0000256" key="1">
    <source>
        <dbReference type="ARBA" id="ARBA00007867"/>
    </source>
</evidence>
<evidence type="ECO:0000259" key="8">
    <source>
        <dbReference type="PROSITE" id="PS51006"/>
    </source>
</evidence>
<dbReference type="SUPFAM" id="SSF53335">
    <property type="entry name" value="S-adenosyl-L-methionine-dependent methyltransferases"/>
    <property type="match status" value="1"/>
</dbReference>
<dbReference type="InterPro" id="IPR030374">
    <property type="entry name" value="PABS"/>
</dbReference>
<comment type="subunit">
    <text evidence="4">Homodimer or homotetramer.</text>
</comment>
<feature type="binding site" evidence="4">
    <location>
        <position position="86"/>
    </location>
    <ligand>
        <name>spermidine</name>
        <dbReference type="ChEBI" id="CHEBI:57834"/>
    </ligand>
</feature>
<evidence type="ECO:0000256" key="4">
    <source>
        <dbReference type="HAMAP-Rule" id="MF_00198"/>
    </source>
</evidence>
<protein>
    <recommendedName>
        <fullName evidence="4">Polyamine aminopropyltransferase</fullName>
    </recommendedName>
    <alternativeName>
        <fullName evidence="4">Putrescine aminopropyltransferase</fullName>
        <shortName evidence="4">PAPT</shortName>
    </alternativeName>
    <alternativeName>
        <fullName evidence="4">Spermidine synthase</fullName>
        <shortName evidence="4">SPDS</shortName>
        <shortName evidence="4">SPDSY</shortName>
        <ecNumber evidence="4">2.5.1.16</ecNumber>
    </alternativeName>
</protein>
<dbReference type="PANTHER" id="PTHR11558">
    <property type="entry name" value="SPERMIDINE/SPERMINE SYNTHASE"/>
    <property type="match status" value="1"/>
</dbReference>
<evidence type="ECO:0000256" key="3">
    <source>
        <dbReference type="ARBA" id="ARBA00023115"/>
    </source>
</evidence>
<comment type="catalytic activity">
    <reaction evidence="4 7">
        <text>S-adenosyl 3-(methylsulfanyl)propylamine + putrescine = S-methyl-5'-thioadenosine + spermidine + H(+)</text>
        <dbReference type="Rhea" id="RHEA:12721"/>
        <dbReference type="ChEBI" id="CHEBI:15378"/>
        <dbReference type="ChEBI" id="CHEBI:17509"/>
        <dbReference type="ChEBI" id="CHEBI:57443"/>
        <dbReference type="ChEBI" id="CHEBI:57834"/>
        <dbReference type="ChEBI" id="CHEBI:326268"/>
        <dbReference type="EC" id="2.5.1.16"/>
    </reaction>
</comment>
<comment type="pathway">
    <text evidence="4">Amine and polyamine biosynthesis; spermidine biosynthesis; spermidine from putrescine: step 1/1.</text>
</comment>
<dbReference type="Pfam" id="PF17284">
    <property type="entry name" value="Spermine_synt_N"/>
    <property type="match status" value="1"/>
</dbReference>
<dbReference type="PROSITE" id="PS01330">
    <property type="entry name" value="PABS_1"/>
    <property type="match status" value="1"/>
</dbReference>
<evidence type="ECO:0000256" key="7">
    <source>
        <dbReference type="RuleBase" id="RU003837"/>
    </source>
</evidence>